<evidence type="ECO:0000256" key="1">
    <source>
        <dbReference type="ARBA" id="ARBA00023015"/>
    </source>
</evidence>
<reference evidence="5 6" key="1">
    <citation type="submission" date="2018-04" db="EMBL/GenBank/DDBJ databases">
        <title>Chitinophaga fuyangensis sp. nov., isolated from soil in a chemical factory.</title>
        <authorList>
            <person name="Chen K."/>
        </authorList>
    </citation>
    <scope>NUCLEOTIDE SEQUENCE [LARGE SCALE GENOMIC DNA]</scope>
    <source>
        <strain evidence="5 6">LY-1</strain>
    </source>
</reference>
<dbReference type="GO" id="GO:0043565">
    <property type="term" value="F:sequence-specific DNA binding"/>
    <property type="evidence" value="ECO:0007669"/>
    <property type="project" value="InterPro"/>
</dbReference>
<feature type="domain" description="HTH araC/xylS-type" evidence="4">
    <location>
        <begin position="226"/>
        <end position="324"/>
    </location>
</feature>
<evidence type="ECO:0000259" key="4">
    <source>
        <dbReference type="PROSITE" id="PS01124"/>
    </source>
</evidence>
<gene>
    <name evidence="5" type="ORF">DCC81_18625</name>
</gene>
<keyword evidence="3" id="KW-0804">Transcription</keyword>
<dbReference type="InterPro" id="IPR018062">
    <property type="entry name" value="HTH_AraC-typ_CS"/>
</dbReference>
<evidence type="ECO:0000313" key="5">
    <source>
        <dbReference type="EMBL" id="PUZ26240.1"/>
    </source>
</evidence>
<dbReference type="Pfam" id="PF12833">
    <property type="entry name" value="HTH_18"/>
    <property type="match status" value="1"/>
</dbReference>
<dbReference type="EMBL" id="QCYK01000002">
    <property type="protein sequence ID" value="PUZ26240.1"/>
    <property type="molecule type" value="Genomic_DNA"/>
</dbReference>
<keyword evidence="2" id="KW-0238">DNA-binding</keyword>
<dbReference type="GO" id="GO:0003700">
    <property type="term" value="F:DNA-binding transcription factor activity"/>
    <property type="evidence" value="ECO:0007669"/>
    <property type="project" value="InterPro"/>
</dbReference>
<dbReference type="PANTHER" id="PTHR47893:SF1">
    <property type="entry name" value="REGULATORY PROTEIN PCHR"/>
    <property type="match status" value="1"/>
</dbReference>
<evidence type="ECO:0000256" key="2">
    <source>
        <dbReference type="ARBA" id="ARBA00023125"/>
    </source>
</evidence>
<dbReference type="RefSeq" id="WP_108688078.1">
    <property type="nucleotide sequence ID" value="NZ_QCYK01000002.1"/>
</dbReference>
<evidence type="ECO:0000256" key="3">
    <source>
        <dbReference type="ARBA" id="ARBA00023163"/>
    </source>
</evidence>
<organism evidence="5 6">
    <name type="scientific">Chitinophaga parva</name>
    <dbReference type="NCBI Taxonomy" id="2169414"/>
    <lineage>
        <taxon>Bacteria</taxon>
        <taxon>Pseudomonadati</taxon>
        <taxon>Bacteroidota</taxon>
        <taxon>Chitinophagia</taxon>
        <taxon>Chitinophagales</taxon>
        <taxon>Chitinophagaceae</taxon>
        <taxon>Chitinophaga</taxon>
    </lineage>
</organism>
<dbReference type="SUPFAM" id="SSF46689">
    <property type="entry name" value="Homeodomain-like"/>
    <property type="match status" value="2"/>
</dbReference>
<dbReference type="InterPro" id="IPR018060">
    <property type="entry name" value="HTH_AraC"/>
</dbReference>
<dbReference type="OrthoDB" id="669939at2"/>
<sequence>MLLPLTYGGQGIRFDTLLPAHCERYRIAHTTLNAAQAPGLTILMQTSQLPHSQITLTHLLANEPVELPFQASKQCAVMLFALKGKLEFRLDQGPDVHLQHVHYNLFRMDRSSGHLLLPRGKHILLTIAFDRHYLPQYTANFPSLQAFQETSFPGWQPLYARHRTIALDMQRTIGSLRHCAFEGAARDYFLEAKVVELLMMALYETPENAAPRQLMVLKKRDQEMLASARNLLLENMDEHISTLELARRIGMNDFKLKRGFKQLFGTTIFEFVTVARMEEAKRLLRETDLPIKRIAAGAGYKNMSNFIAAFKRRNGIPPGDFKRKSYQMAMGA</sequence>
<accession>A0A2T7BIX4</accession>
<dbReference type="InterPro" id="IPR009057">
    <property type="entry name" value="Homeodomain-like_sf"/>
</dbReference>
<dbReference type="PANTHER" id="PTHR47893">
    <property type="entry name" value="REGULATORY PROTEIN PCHR"/>
    <property type="match status" value="1"/>
</dbReference>
<dbReference type="SMART" id="SM00342">
    <property type="entry name" value="HTH_ARAC"/>
    <property type="match status" value="1"/>
</dbReference>
<protein>
    <recommendedName>
        <fullName evidence="4">HTH araC/xylS-type domain-containing protein</fullName>
    </recommendedName>
</protein>
<dbReference type="Proteomes" id="UP000244450">
    <property type="component" value="Unassembled WGS sequence"/>
</dbReference>
<proteinExistence type="predicted"/>
<name>A0A2T7BIX4_9BACT</name>
<keyword evidence="6" id="KW-1185">Reference proteome</keyword>
<evidence type="ECO:0000313" key="6">
    <source>
        <dbReference type="Proteomes" id="UP000244450"/>
    </source>
</evidence>
<comment type="caution">
    <text evidence="5">The sequence shown here is derived from an EMBL/GenBank/DDBJ whole genome shotgun (WGS) entry which is preliminary data.</text>
</comment>
<dbReference type="PROSITE" id="PS00041">
    <property type="entry name" value="HTH_ARAC_FAMILY_1"/>
    <property type="match status" value="1"/>
</dbReference>
<keyword evidence="1" id="KW-0805">Transcription regulation</keyword>
<dbReference type="InterPro" id="IPR053142">
    <property type="entry name" value="PchR_regulatory_protein"/>
</dbReference>
<dbReference type="PROSITE" id="PS01124">
    <property type="entry name" value="HTH_ARAC_FAMILY_2"/>
    <property type="match status" value="1"/>
</dbReference>
<dbReference type="AlphaFoldDB" id="A0A2T7BIX4"/>
<dbReference type="Gene3D" id="1.10.10.60">
    <property type="entry name" value="Homeodomain-like"/>
    <property type="match status" value="2"/>
</dbReference>